<name>A0ACC7P6E0_9BACL</name>
<protein>
    <submittedName>
        <fullName evidence="1">AraC family ligand binding domain-containing protein</fullName>
    </submittedName>
</protein>
<organism evidence="1 2">
    <name type="scientific">Paenibacillus mesotrionivorans</name>
    <dbReference type="NCBI Taxonomy" id="3160968"/>
    <lineage>
        <taxon>Bacteria</taxon>
        <taxon>Bacillati</taxon>
        <taxon>Bacillota</taxon>
        <taxon>Bacilli</taxon>
        <taxon>Bacillales</taxon>
        <taxon>Paenibacillaceae</taxon>
        <taxon>Paenibacillus</taxon>
    </lineage>
</organism>
<evidence type="ECO:0000313" key="2">
    <source>
        <dbReference type="Proteomes" id="UP001631969"/>
    </source>
</evidence>
<sequence>MLSGHHDFLYDPIGRELLYLHRVTTCNQGTFYHRHNAYEIYFFLRGNIHFYVENQCYRLTPGDLLILTPEEMHRSYNLDAPIFWTGGWRWPKPV</sequence>
<accession>A0ACC7P6E0</accession>
<keyword evidence="2" id="KW-1185">Reference proteome</keyword>
<proteinExistence type="predicted"/>
<dbReference type="EMBL" id="JBJURJ010000019">
    <property type="protein sequence ID" value="MFM9331531.1"/>
    <property type="molecule type" value="Genomic_DNA"/>
</dbReference>
<reference evidence="1" key="1">
    <citation type="submission" date="2024-12" db="EMBL/GenBank/DDBJ databases">
        <authorList>
            <person name="Wu N."/>
        </authorList>
    </citation>
    <scope>NUCLEOTIDE SEQUENCE</scope>
    <source>
        <strain evidence="1">P15</strain>
    </source>
</reference>
<dbReference type="Proteomes" id="UP001631969">
    <property type="component" value="Unassembled WGS sequence"/>
</dbReference>
<gene>
    <name evidence="1" type="ORF">ACI1P1_24850</name>
</gene>
<comment type="caution">
    <text evidence="1">The sequence shown here is derived from an EMBL/GenBank/DDBJ whole genome shotgun (WGS) entry which is preliminary data.</text>
</comment>
<evidence type="ECO:0000313" key="1">
    <source>
        <dbReference type="EMBL" id="MFM9331531.1"/>
    </source>
</evidence>